<evidence type="ECO:0000256" key="5">
    <source>
        <dbReference type="SAM" id="Phobius"/>
    </source>
</evidence>
<dbReference type="Proteomes" id="UP000037442">
    <property type="component" value="Unassembled WGS sequence"/>
</dbReference>
<accession>A0A0L7MAY5</accession>
<keyword evidence="6" id="KW-0808">Transferase</keyword>
<dbReference type="GO" id="GO:0032259">
    <property type="term" value="P:methylation"/>
    <property type="evidence" value="ECO:0007669"/>
    <property type="project" value="UniProtKB-KW"/>
</dbReference>
<evidence type="ECO:0000256" key="4">
    <source>
        <dbReference type="ARBA" id="ARBA00023136"/>
    </source>
</evidence>
<evidence type="ECO:0000313" key="7">
    <source>
        <dbReference type="Proteomes" id="UP000037442"/>
    </source>
</evidence>
<dbReference type="InterPro" id="IPR007318">
    <property type="entry name" value="Phopholipid_MeTrfase"/>
</dbReference>
<dbReference type="EMBL" id="JNVD01000036">
    <property type="protein sequence ID" value="KOC19021.1"/>
    <property type="molecule type" value="Genomic_DNA"/>
</dbReference>
<comment type="subcellular location">
    <subcellularLocation>
        <location evidence="1">Endomembrane system</location>
        <topology evidence="1">Multi-pass membrane protein</topology>
    </subcellularLocation>
</comment>
<dbReference type="Gene3D" id="1.20.120.1630">
    <property type="match status" value="1"/>
</dbReference>
<gene>
    <name evidence="6" type="ORF">GL58_25815</name>
</gene>
<protein>
    <submittedName>
        <fullName evidence="6">Protein-S-isoprenylcysteine methyltransferase</fullName>
    </submittedName>
</protein>
<name>A0A0L7MAY5_COMTE</name>
<comment type="caution">
    <text evidence="6">The sequence shown here is derived from an EMBL/GenBank/DDBJ whole genome shotgun (WGS) entry which is preliminary data.</text>
</comment>
<sequence>MLRVPPMALFAVFAVAMWLLPDIRPIRFTASWMAALMLAALGAAFCIAGVWSFQRARTTVNPITPAASTTLVVSGIYRVTRNPMYLGFALLLLALAMYWGKLSGLLLVPLFMTYLQHFQIRPEERALQARFGALFAAYCRQVRRWL</sequence>
<evidence type="ECO:0000256" key="1">
    <source>
        <dbReference type="ARBA" id="ARBA00004127"/>
    </source>
</evidence>
<keyword evidence="3 5" id="KW-1133">Transmembrane helix</keyword>
<keyword evidence="6" id="KW-0489">Methyltransferase</keyword>
<dbReference type="GO" id="GO:0012505">
    <property type="term" value="C:endomembrane system"/>
    <property type="evidence" value="ECO:0007669"/>
    <property type="project" value="UniProtKB-SubCell"/>
</dbReference>
<dbReference type="GO" id="GO:0008168">
    <property type="term" value="F:methyltransferase activity"/>
    <property type="evidence" value="ECO:0007669"/>
    <property type="project" value="UniProtKB-KW"/>
</dbReference>
<dbReference type="PATRIC" id="fig|285.49.peg.5368"/>
<keyword evidence="2 5" id="KW-0812">Transmembrane</keyword>
<organism evidence="6 7">
    <name type="scientific">Comamonas testosteroni</name>
    <name type="common">Pseudomonas testosteroni</name>
    <dbReference type="NCBI Taxonomy" id="285"/>
    <lineage>
        <taxon>Bacteria</taxon>
        <taxon>Pseudomonadati</taxon>
        <taxon>Pseudomonadota</taxon>
        <taxon>Betaproteobacteria</taxon>
        <taxon>Burkholderiales</taxon>
        <taxon>Comamonadaceae</taxon>
        <taxon>Comamonas</taxon>
    </lineage>
</organism>
<evidence type="ECO:0000256" key="3">
    <source>
        <dbReference type="ARBA" id="ARBA00022989"/>
    </source>
</evidence>
<evidence type="ECO:0000313" key="6">
    <source>
        <dbReference type="EMBL" id="KOC19021.1"/>
    </source>
</evidence>
<dbReference type="PANTHER" id="PTHR12714">
    <property type="entry name" value="PROTEIN-S ISOPRENYLCYSTEINE O-METHYLTRANSFERASE"/>
    <property type="match status" value="1"/>
</dbReference>
<feature type="transmembrane region" description="Helical" evidence="5">
    <location>
        <begin position="35"/>
        <end position="53"/>
    </location>
</feature>
<reference evidence="7" key="1">
    <citation type="submission" date="2014-06" db="EMBL/GenBank/DDBJ databases">
        <title>Draft genome sequence of C. testosteroni WDL7.</title>
        <authorList>
            <person name="Wu Y."/>
            <person name="Seshan H."/>
            <person name="Arumugam K."/>
        </authorList>
    </citation>
    <scope>NUCLEOTIDE SEQUENCE [LARGE SCALE GENOMIC DNA]</scope>
    <source>
        <strain evidence="7">WDL7</strain>
    </source>
</reference>
<dbReference type="PANTHER" id="PTHR12714:SF24">
    <property type="entry name" value="SLR1182 PROTEIN"/>
    <property type="match status" value="1"/>
</dbReference>
<feature type="transmembrane region" description="Helical" evidence="5">
    <location>
        <begin position="85"/>
        <end position="115"/>
    </location>
</feature>
<proteinExistence type="predicted"/>
<evidence type="ECO:0000256" key="2">
    <source>
        <dbReference type="ARBA" id="ARBA00022692"/>
    </source>
</evidence>
<keyword evidence="4 5" id="KW-0472">Membrane</keyword>
<dbReference type="AlphaFoldDB" id="A0A0L7MAY5"/>
<dbReference type="Pfam" id="PF04191">
    <property type="entry name" value="PEMT"/>
    <property type="match status" value="1"/>
</dbReference>